<keyword evidence="1" id="KW-0378">Hydrolase</keyword>
<proteinExistence type="predicted"/>
<dbReference type="SUPFAM" id="SSF49313">
    <property type="entry name" value="Cadherin-like"/>
    <property type="match status" value="3"/>
</dbReference>
<dbReference type="GO" id="GO:0005509">
    <property type="term" value="F:calcium ion binding"/>
    <property type="evidence" value="ECO:0007669"/>
    <property type="project" value="InterPro"/>
</dbReference>
<feature type="domain" description="Fibronectin type-III" evidence="5">
    <location>
        <begin position="585"/>
        <end position="677"/>
    </location>
</feature>
<dbReference type="InterPro" id="IPR013783">
    <property type="entry name" value="Ig-like_fold"/>
</dbReference>
<feature type="region of interest" description="Disordered" evidence="3">
    <location>
        <begin position="452"/>
        <end position="496"/>
    </location>
</feature>
<dbReference type="PROSITE" id="PS50853">
    <property type="entry name" value="FN3"/>
    <property type="match status" value="2"/>
</dbReference>
<evidence type="ECO:0000313" key="6">
    <source>
        <dbReference type="EMBL" id="OLF15183.1"/>
    </source>
</evidence>
<feature type="compositionally biased region" description="Polar residues" evidence="3">
    <location>
        <begin position="3731"/>
        <end position="3743"/>
    </location>
</feature>
<accession>A0A1Q8CLG3</accession>
<dbReference type="Pfam" id="PF25549">
    <property type="entry name" value="DUF7927"/>
    <property type="match status" value="20"/>
</dbReference>
<sequence length="3930" mass="388639">MLRRLCVMTITVGLFGTLSQVLAPTTAVAAGGTVVFQNSFSNRTVDGTGTITVPATPTGTNGACLTASGNTSTGPIYSCAGNVDVQGSGKLRFTGAANHQVGGMFGSTSIPTTHGIDLTFNSYQWGGSGGDGLSFTLTAADPVNPAPPTVTGHFGGSLGYSPYPGNGSNRPPDGLAHGYLGIGFDVYGNFSATPYSGSGCTNPPNFGSVVPNAVAVRGPGNGRVGYCPLTTTYNGTTASMVAMHASTRAAAKVPVQILINPTTGPFTSDSGVTVAANSYVVVVTGIGQQPRRLTGTLPAVPAGLYPSTSWLNANGVPKQLVMGLFSSTGAYTDVHEISDVRAKTFEAVPRLGVSTTSYAAATSQPGDPVNYKVSATVLKGVDEPGKVSLTQTVPTGVVPVGAFGTGWECARAVGRVITCTTTTAGFASGTALPVLNVVGIVTAAGVTASTVASSSLSRVSSPTGVSATDTTATTSTRPPGPANVVVSPSTGPVTGGGPVTISGTNLTGPATEVTAVEIGTADEQQTGNPVVLLPCPGAPASGCFSVSGDKLVISSMPARTSAVPVSVTVVTLGIAGAAGYVYADRPATPAAPTATAGISRATVSWSAPATNGSPITGYRLTRYLNGTSEGTTSYGATTSTTVTGLTPGGSYTFTVAAVNAYGTSDPSGPSTAAVPYALPDAPSVTALSAGTGSAVMSWTTPNGNGRPVTGYVVVPYVGSTAMAAQTFPGSATTRTVTGLTAGTAYTFTVAAQNVAGTGPASARSASVTPNRSPSITPSTPPSGEVGVPYHHQFGVTDGTAPHTWSVSAGSLPPGLTLDASTGLLSGTPGTAGTYSFTVRVLDASGQAATLAVTTTIAAAPGVTFTPPAGEVAVAYTAQPALTGGTGPFTWSVTSGSLPPGLSFSSSTGAITGTPATAGSFPLTIRVTDSFARTASAAATLTIVPQPAFTGATPPDGQVAVAYGHTMAVTGGAQPLSWSVTAGSLPPGLALNTATGALSGTPTTSGGYSFTVTVTDANGQTATRTATVEIAAGPLVITTSASGSSAAPGATVAYTITVENTGASAFAGVALTNSLQGVLDDATYNGNATATSGTLSYSAPTLRWTGNLAPGASVTIGYSVTVATTGGDRVLTGTVTSPTLGTNCAAGSDDARCAVAVTVPGLAIARSAGTGSTIPGNTVRLTTVITNSGRTPFPSVAVADSLAGVLDDATYNADATATTGSVSYNRPSLTWTGALAPGASATISYTVTVANPPAGDRVITATATSSAPGSACPATGSAAACTVAVNVLVPMLSITNSANSSAVTPGDTVAYTTTLVNTGETAYTGASVTVALAGALDDATYDGNATATAGSVVYDAGSSRLTWTGNLAVGTTVVITTSLTVRSPAGGDRTLTTLATSAEPGSTCRPAAPQPSCATTVQVRVPALTVAATTDVSTASPGDVVVYTVTATNSGQTAYTGASLGAALGGLLDDATYNSDLAATRGSASIAGGRLSWTGDLAIGASATITYSVTVRDPPTGDRTLGLTVASPTAGSNCRSGSTGPSCTTTVRVLVPGLAIGMTTGVTTTTPGSVLRYTLTVTNTGETTYVDLPVTVDVDSLVDDADYNFDASVSAGKLVIRPDGTVGWIGSIAPGTTVTGSMSFTVRPARAGDRIMAAVLTADVPGSNCRTGSTDPGCRTSVTVLVPGLTITKTAATTTAAPGDTVGYTISVTNDGETDQPSAAFADDLARVLSDAVYAEDATATTGAVSYDGTVLRWTGPLARGESVTVTYSVTVRDPDPGDKTMVNTVVSQAPGNNCPSGGTDPRCTATVRVLVPALTLAQVADAATTVPGATVGFTVTATNSGTAALPAARFDVDLAGLLDDAVDNGGATAGTGTVSISGSTLTWTGELAVGAATTVRYSATVRAEDAGDDLVGTTLTSRTPGSGNCATGGTDTRCATVVPVARLVMEVATSEGTVTPGSALRMTATFTNTGRVPYTGITVHNPRADTSDDAYPNGDQTATAGSLSLTPSSIMWTGSIPVGGSVVATGTMTVRDPATGNRVITATMTTTAPGANCAPGGTDPRCTSRAVVVEPVLVLGTSASATSVDPGGTVDYTTTVANPGPVAYSSASAIISLAGVLGKATYNGDAVTTLGSLTPSPTALTWTGPLAIGETATITYSVTAETAPGADKALVTSVSSTTAGSTCPPSGGGGACRGTVLILTPALTIVQTAGLSTATLGATVGYSIRVTNSGQTTYPAATLSAELAGLLDDATYTGDATATAGTVGVSDDVLSWSGALAPGAAATVTYSVTVDNPAAGDGRMVTAITSSTPGANCLSGGTDTRCTSNTPIVNSVSLTFTKTADVAAAAAGDRIVFTVTATNASEVDEDVEFTDPLADILDDATYGGDASATAGSPTVADDELTWSGTVPAYGTVTVSYSVTVDDVPGGNSTLSGTVTSASIPSSNNCGPTTPDARCTATVRVAALVVEQRYDAASTTPGSVVRLTVTLTNTGQMPYEGITVTSSLADVLDEATPNGDQTASSGVLGMTATAVTWTGDIAVGEVVTITGTLTVHDAVTGDRELVGVTVTDTLGANCRPGGTDPRCTASLPVLLPGLTITKSADATAVAPRVPVTHTITIANTGETSYTDIAVTDSMAGVLDDATYGGDATATAGALSFDSPALTWTGDLPVGATATVTYSVTPGTTGDKIMVDTVSSPAAGSSCPVAGTGQACRTTVAVLTPALAITSATSSATTAPGATVGYTVTATNVGQTPYDQATLEVALDDVLDDATYGGDATATTGAVRVSDGTLTWTGDLGHLATVRISYSVVVDATVAGNFRLAQTVVSGELGSTCLDGAGDSRCTTSVPVAGLRIVNSADTASATPGSVVRTTITATNIGQVSYVDAEVSLDMAGALDEAAYNGDARAGSGSVTLSTSSETLTWTGDLAVGETVVITVSLTVNLPPFVDKRVTAVVTTAAAGSNCPAATPDAVCRTSVGVLTPDLAVHTVADARAVTPGSTVGYMTTITNTGEAPFTSVTVTDALNGLLDDATYGGDAAATSGTVDLTGAVMTWVGDVAIGETVTVTYHVRVNDPDLGDRVLVNAVRSHVLGSSCPPEGPGPSCRAFVTVLVPALDISVTADRTTAAPGDDVGYTVSLTNTGDVPYDDAVVTTDLAGVLDDATYNGDAAATAGTVTATGEHLVWTGDLAVGATVVVTHTAAVSDPAGGNRLLTTSVTSSAQGSTCGTAPPCVNSVAVLVPGLEVSASASLAVATPGDEVTVTVKISNTGESGYTGISVTTDLARALDDADLTGTATATRGSVTTSAQVATWSGDLPVGATALVRFSVTVRSTGLGDRTLSATVTAPAPGSSCRDSAANPDCTATAAVLVPRLDITTSASTPATLAGGTVDYTVTVTNTGETYYSGVTVTNTLADALTDSHYNADAEVVVGSGVLAFDGAAITWTGDLPVGASATFTYSVTVHDPYSGDHLMISTVTSDAPGSGCRPGSGCSVAVRVLRPTVEISMAADTTAATAGGTARFTVTVANTGEVPDQQVSFANPLADVLDDAAYGEDAVASAGMLTYAGGTIGWSGVLDVGEAATVTYAVAVNDPATGDRTMNNRVMSASAGATCATGSGPGCAVTVPVLVPALDITKTADATEAAAGDTVTYTVTAANSGEAAYPGVALTDSLAAVLDDASYNADATATTGTVSYWDGMVRWTGHLPVGAMVRLTYSVTVRSDASGDGVMTNRIVSGAQGSTCFDGSTDQRCAATTTTTRTAGPPSGPPRNPSGQPWNPSGQTKNPSGQPWKPSGPTTNPRTGAGEEATMIGLTELTPSFTLSGPTDSVVTAEGAVTMRVTTNNPNGYVVSVRAVDTVLAVGTPDNDTTIPVGRVSVRERGTSQFHRLSATVPVAVHRQNTPSAPDGDVLGNDYRIDIPFVPSDRYSATLEYVVGVQ</sequence>
<dbReference type="InterPro" id="IPR015919">
    <property type="entry name" value="Cadherin-like_sf"/>
</dbReference>
<dbReference type="InterPro" id="IPR051172">
    <property type="entry name" value="Chlamydia_OmcB"/>
</dbReference>
<dbReference type="PANTHER" id="PTHR34819">
    <property type="entry name" value="LARGE CYSTEINE-RICH PERIPLASMIC PROTEIN OMCB"/>
    <property type="match status" value="1"/>
</dbReference>
<dbReference type="STRING" id="1912961.BU204_23260"/>
<dbReference type="GO" id="GO:0016020">
    <property type="term" value="C:membrane"/>
    <property type="evidence" value="ECO:0007669"/>
    <property type="project" value="InterPro"/>
</dbReference>
<dbReference type="Gene3D" id="2.60.40.290">
    <property type="match status" value="1"/>
</dbReference>
<dbReference type="NCBIfam" id="TIGR01451">
    <property type="entry name" value="B_ant_repeat"/>
    <property type="match status" value="5"/>
</dbReference>
<feature type="domain" description="Fibronectin type-III" evidence="5">
    <location>
        <begin position="678"/>
        <end position="772"/>
    </location>
</feature>
<dbReference type="Pfam" id="PF05345">
    <property type="entry name" value="He_PIG"/>
    <property type="match status" value="2"/>
</dbReference>
<feature type="region of interest" description="Disordered" evidence="3">
    <location>
        <begin position="758"/>
        <end position="782"/>
    </location>
</feature>
<dbReference type="InterPro" id="IPR012291">
    <property type="entry name" value="CBM2_carb-bd_dom_sf"/>
</dbReference>
<comment type="caution">
    <text evidence="6">The sequence shown here is derived from an EMBL/GenBank/DDBJ whole genome shotgun (WGS) entry which is preliminary data.</text>
</comment>
<keyword evidence="4" id="KW-0732">Signal</keyword>
<dbReference type="GO" id="GO:0000272">
    <property type="term" value="P:polysaccharide catabolic process"/>
    <property type="evidence" value="ECO:0007669"/>
    <property type="project" value="UniProtKB-KW"/>
</dbReference>
<protein>
    <recommendedName>
        <fullName evidence="5">Fibronectin type-III domain-containing protein</fullName>
    </recommendedName>
</protein>
<dbReference type="PANTHER" id="PTHR34819:SF3">
    <property type="entry name" value="CELL SURFACE PROTEIN"/>
    <property type="match status" value="1"/>
</dbReference>
<evidence type="ECO:0000256" key="2">
    <source>
        <dbReference type="ARBA" id="ARBA00023326"/>
    </source>
</evidence>
<dbReference type="InterPro" id="IPR047589">
    <property type="entry name" value="DUF11_rpt"/>
</dbReference>
<dbReference type="CDD" id="cd00063">
    <property type="entry name" value="FN3"/>
    <property type="match status" value="2"/>
</dbReference>
<dbReference type="InterPro" id="IPR036116">
    <property type="entry name" value="FN3_sf"/>
</dbReference>
<gene>
    <name evidence="6" type="ORF">BU204_23260</name>
</gene>
<feature type="region of interest" description="Disordered" evidence="3">
    <location>
        <begin position="3731"/>
        <end position="3798"/>
    </location>
</feature>
<dbReference type="InterPro" id="IPR013320">
    <property type="entry name" value="ConA-like_dom_sf"/>
</dbReference>
<keyword evidence="2" id="KW-0119">Carbohydrate metabolism</keyword>
<keyword evidence="1" id="KW-0326">Glycosidase</keyword>
<keyword evidence="7" id="KW-1185">Reference proteome</keyword>
<dbReference type="GO" id="GO:0030247">
    <property type="term" value="F:polysaccharide binding"/>
    <property type="evidence" value="ECO:0007669"/>
    <property type="project" value="InterPro"/>
</dbReference>
<evidence type="ECO:0000256" key="3">
    <source>
        <dbReference type="SAM" id="MobiDB-lite"/>
    </source>
</evidence>
<feature type="signal peptide" evidence="4">
    <location>
        <begin position="1"/>
        <end position="29"/>
    </location>
</feature>
<dbReference type="Gene3D" id="2.60.40.10">
    <property type="entry name" value="Immunoglobulins"/>
    <property type="match status" value="12"/>
</dbReference>
<evidence type="ECO:0000256" key="1">
    <source>
        <dbReference type="ARBA" id="ARBA00023295"/>
    </source>
</evidence>
<dbReference type="SUPFAM" id="SSF49265">
    <property type="entry name" value="Fibronectin type III"/>
    <property type="match status" value="1"/>
</dbReference>
<feature type="chain" id="PRO_5013294010" description="Fibronectin type-III domain-containing protein" evidence="4">
    <location>
        <begin position="30"/>
        <end position="3930"/>
    </location>
</feature>
<dbReference type="EMBL" id="MSIE01000044">
    <property type="protein sequence ID" value="OLF15183.1"/>
    <property type="molecule type" value="Genomic_DNA"/>
</dbReference>
<feature type="compositionally biased region" description="Low complexity" evidence="3">
    <location>
        <begin position="452"/>
        <end position="477"/>
    </location>
</feature>
<dbReference type="SMART" id="SM00060">
    <property type="entry name" value="FN3"/>
    <property type="match status" value="2"/>
</dbReference>
<dbReference type="Pfam" id="PF00041">
    <property type="entry name" value="fn3"/>
    <property type="match status" value="2"/>
</dbReference>
<dbReference type="InterPro" id="IPR057687">
    <property type="entry name" value="DUF7927"/>
</dbReference>
<evidence type="ECO:0000313" key="7">
    <source>
        <dbReference type="Proteomes" id="UP000185596"/>
    </source>
</evidence>
<evidence type="ECO:0000256" key="4">
    <source>
        <dbReference type="SAM" id="SignalP"/>
    </source>
</evidence>
<name>A0A1Q8CLG3_9PSEU</name>
<reference evidence="6 7" key="1">
    <citation type="submission" date="2016-12" db="EMBL/GenBank/DDBJ databases">
        <title>The draft genome sequence of Actinophytocola sp. 11-183.</title>
        <authorList>
            <person name="Wang W."/>
            <person name="Yuan L."/>
        </authorList>
    </citation>
    <scope>NUCLEOTIDE SEQUENCE [LARGE SCALE GENOMIC DNA]</scope>
    <source>
        <strain evidence="6 7">11-183</strain>
    </source>
</reference>
<evidence type="ECO:0000259" key="5">
    <source>
        <dbReference type="PROSITE" id="PS50853"/>
    </source>
</evidence>
<feature type="compositionally biased region" description="Low complexity" evidence="3">
    <location>
        <begin position="3746"/>
        <end position="3757"/>
    </location>
</feature>
<dbReference type="GO" id="GO:0004553">
    <property type="term" value="F:hydrolase activity, hydrolyzing O-glycosyl compounds"/>
    <property type="evidence" value="ECO:0007669"/>
    <property type="project" value="InterPro"/>
</dbReference>
<dbReference type="SUPFAM" id="SSF49899">
    <property type="entry name" value="Concanavalin A-like lectins/glucanases"/>
    <property type="match status" value="1"/>
</dbReference>
<dbReference type="InterPro" id="IPR003961">
    <property type="entry name" value="FN3_dom"/>
</dbReference>
<organism evidence="6 7">
    <name type="scientific">Actinophytocola xanthii</name>
    <dbReference type="NCBI Taxonomy" id="1912961"/>
    <lineage>
        <taxon>Bacteria</taxon>
        <taxon>Bacillati</taxon>
        <taxon>Actinomycetota</taxon>
        <taxon>Actinomycetes</taxon>
        <taxon>Pseudonocardiales</taxon>
        <taxon>Pseudonocardiaceae</taxon>
    </lineage>
</organism>
<keyword evidence="2" id="KW-0624">Polysaccharide degradation</keyword>
<dbReference type="Proteomes" id="UP000185596">
    <property type="component" value="Unassembled WGS sequence"/>
</dbReference>
<feature type="compositionally biased region" description="Polar residues" evidence="3">
    <location>
        <begin position="3770"/>
        <end position="3781"/>
    </location>
</feature>